<reference evidence="1" key="1">
    <citation type="submission" date="2021-05" db="EMBL/GenBank/DDBJ databases">
        <authorList>
            <person name="Alioto T."/>
            <person name="Alioto T."/>
            <person name="Gomez Garrido J."/>
        </authorList>
    </citation>
    <scope>NUCLEOTIDE SEQUENCE</scope>
</reference>
<organism evidence="1">
    <name type="scientific">Cacopsylla melanoneura</name>
    <dbReference type="NCBI Taxonomy" id="428564"/>
    <lineage>
        <taxon>Eukaryota</taxon>
        <taxon>Metazoa</taxon>
        <taxon>Ecdysozoa</taxon>
        <taxon>Arthropoda</taxon>
        <taxon>Hexapoda</taxon>
        <taxon>Insecta</taxon>
        <taxon>Pterygota</taxon>
        <taxon>Neoptera</taxon>
        <taxon>Paraneoptera</taxon>
        <taxon>Hemiptera</taxon>
        <taxon>Sternorrhyncha</taxon>
        <taxon>Psylloidea</taxon>
        <taxon>Psyllidae</taxon>
        <taxon>Psyllinae</taxon>
        <taxon>Cacopsylla</taxon>
    </lineage>
</organism>
<proteinExistence type="predicted"/>
<accession>A0A8D9BUE8</accession>
<protein>
    <submittedName>
        <fullName evidence="1">Uncharacterized protein</fullName>
    </submittedName>
</protein>
<dbReference type="AlphaFoldDB" id="A0A8D9BUE8"/>
<sequence length="100" mass="11647">MNKCQQPNENANHQIQSFLFILLLTSEAFLKRGMYLPSLPTSSFFRIPNDFIVQRAMQCILCIMEKVLKKINKCWLFPSLLGLDMFNVSSWFGLCQRPGR</sequence>
<dbReference type="EMBL" id="HBUF01662116">
    <property type="protein sequence ID" value="CAG6788872.1"/>
    <property type="molecule type" value="Transcribed_RNA"/>
</dbReference>
<name>A0A8D9BUE8_9HEMI</name>
<evidence type="ECO:0000313" key="1">
    <source>
        <dbReference type="EMBL" id="CAG6788872.1"/>
    </source>
</evidence>